<keyword evidence="9" id="KW-1133">Transmembrane helix</keyword>
<evidence type="ECO:0000313" key="12">
    <source>
        <dbReference type="EMBL" id="SCE84983.1"/>
    </source>
</evidence>
<dbReference type="SUPFAM" id="SSF111369">
    <property type="entry name" value="HlyD-like secretion proteins"/>
    <property type="match status" value="1"/>
</dbReference>
<evidence type="ECO:0000256" key="9">
    <source>
        <dbReference type="SAM" id="Phobius"/>
    </source>
</evidence>
<dbReference type="InterPro" id="IPR050465">
    <property type="entry name" value="UPF0194_transport"/>
</dbReference>
<sequence length="442" mass="43672">MGIGLSALRRLGRDRRARWTAGGLVVVVGVLASTTAYALTGESRSPEAPTTVRVDRGDVTLAVATTGALQPAQTRSLSFGTAGTVSEVRVRAGDEVQAGQVLALIDATDARDRVDSAQQALDKAEAALDTAEASQDDQSVDTCPVAASGGGAAVVLAVAPTTVPASPTPASSATPTQSPRPTVSPTPTAKPSPAGPTPTRDPAGQPGRSGPSAPGGDSGATCPSRGGQSGAGQSGATGTDPVLRAQQQLTSARLAVAEAEEALAGTTITAPLAGKVLSVAGAVGGRVSDGGTFITLGDVAGMAVSAKFPEADAGRLAVGLAATVTLADRPGEEFAATVSQVDPVGTTDGQMVRYGALLDFVDVPTGTLVGQSANVRVKIQSVSGVLRVPVTAVGAITGDAGTVLLRTAVGTESRQVTVGVRGDQYTEITAGLAEGDQVVVNG</sequence>
<keyword evidence="4" id="KW-0732">Signal</keyword>
<keyword evidence="13" id="KW-1185">Reference proteome</keyword>
<dbReference type="RefSeq" id="WP_091260993.1">
    <property type="nucleotide sequence ID" value="NZ_FMCS01000002.1"/>
</dbReference>
<protein>
    <submittedName>
        <fullName evidence="12">HlyD family secretion protein</fullName>
    </submittedName>
</protein>
<evidence type="ECO:0000256" key="4">
    <source>
        <dbReference type="ARBA" id="ARBA00022729"/>
    </source>
</evidence>
<comment type="similarity">
    <text evidence="3">Belongs to the UPF0194 family.</text>
</comment>
<dbReference type="NCBIfam" id="TIGR01730">
    <property type="entry name" value="RND_mfp"/>
    <property type="match status" value="1"/>
</dbReference>
<feature type="domain" description="CusB-like beta-barrel" evidence="10">
    <location>
        <begin position="304"/>
        <end position="348"/>
    </location>
</feature>
<feature type="compositionally biased region" description="Low complexity" evidence="8">
    <location>
        <begin position="202"/>
        <end position="215"/>
    </location>
</feature>
<evidence type="ECO:0000259" key="11">
    <source>
        <dbReference type="Pfam" id="PF25967"/>
    </source>
</evidence>
<dbReference type="Gene3D" id="2.40.30.170">
    <property type="match status" value="1"/>
</dbReference>
<feature type="compositionally biased region" description="Pro residues" evidence="8">
    <location>
        <begin position="182"/>
        <end position="196"/>
    </location>
</feature>
<feature type="domain" description="Multidrug resistance protein MdtA-like C-terminal permuted SH3" evidence="11">
    <location>
        <begin position="386"/>
        <end position="442"/>
    </location>
</feature>
<evidence type="ECO:0000313" key="13">
    <source>
        <dbReference type="Proteomes" id="UP000199629"/>
    </source>
</evidence>
<keyword evidence="6 7" id="KW-0175">Coiled coil</keyword>
<evidence type="ECO:0000256" key="1">
    <source>
        <dbReference type="ARBA" id="ARBA00004418"/>
    </source>
</evidence>
<dbReference type="Gene3D" id="2.40.420.20">
    <property type="match status" value="1"/>
</dbReference>
<feature type="transmembrane region" description="Helical" evidence="9">
    <location>
        <begin position="21"/>
        <end position="39"/>
    </location>
</feature>
<dbReference type="InterPro" id="IPR006143">
    <property type="entry name" value="RND_pump_MFP"/>
</dbReference>
<dbReference type="GO" id="GO:0022857">
    <property type="term" value="F:transmembrane transporter activity"/>
    <property type="evidence" value="ECO:0007669"/>
    <property type="project" value="InterPro"/>
</dbReference>
<feature type="compositionally biased region" description="Low complexity" evidence="8">
    <location>
        <begin position="163"/>
        <end position="179"/>
    </location>
</feature>
<dbReference type="AlphaFoldDB" id="A0A1C4VLZ9"/>
<comment type="subcellular location">
    <subcellularLocation>
        <location evidence="1">Periplasm</location>
    </subcellularLocation>
</comment>
<dbReference type="Pfam" id="PF25967">
    <property type="entry name" value="RND-MFP_C"/>
    <property type="match status" value="1"/>
</dbReference>
<keyword evidence="9" id="KW-0472">Membrane</keyword>
<evidence type="ECO:0000256" key="3">
    <source>
        <dbReference type="ARBA" id="ARBA00010602"/>
    </source>
</evidence>
<dbReference type="Proteomes" id="UP000199629">
    <property type="component" value="Unassembled WGS sequence"/>
</dbReference>
<evidence type="ECO:0000256" key="7">
    <source>
        <dbReference type="SAM" id="Coils"/>
    </source>
</evidence>
<evidence type="ECO:0000256" key="6">
    <source>
        <dbReference type="ARBA" id="ARBA00023054"/>
    </source>
</evidence>
<reference evidence="13" key="1">
    <citation type="submission" date="2016-06" db="EMBL/GenBank/DDBJ databases">
        <authorList>
            <person name="Varghese N."/>
            <person name="Submissions Spin"/>
        </authorList>
    </citation>
    <scope>NUCLEOTIDE SEQUENCE [LARGE SCALE GENOMIC DNA]</scope>
    <source>
        <strain evidence="13">DSM 45246</strain>
    </source>
</reference>
<feature type="region of interest" description="Disordered" evidence="8">
    <location>
        <begin position="163"/>
        <end position="239"/>
    </location>
</feature>
<dbReference type="EMBL" id="FMCS01000002">
    <property type="protein sequence ID" value="SCE84983.1"/>
    <property type="molecule type" value="Genomic_DNA"/>
</dbReference>
<organism evidence="12 13">
    <name type="scientific">Micromonospora chaiyaphumensis</name>
    <dbReference type="NCBI Taxonomy" id="307119"/>
    <lineage>
        <taxon>Bacteria</taxon>
        <taxon>Bacillati</taxon>
        <taxon>Actinomycetota</taxon>
        <taxon>Actinomycetes</taxon>
        <taxon>Micromonosporales</taxon>
        <taxon>Micromonosporaceae</taxon>
        <taxon>Micromonospora</taxon>
    </lineage>
</organism>
<evidence type="ECO:0000256" key="8">
    <source>
        <dbReference type="SAM" id="MobiDB-lite"/>
    </source>
</evidence>
<gene>
    <name evidence="12" type="ORF">GA0070214_102523</name>
</gene>
<comment type="similarity">
    <text evidence="2">Belongs to the membrane fusion protein (MFP) (TC 8.A.1) family.</text>
</comment>
<name>A0A1C4VLZ9_9ACTN</name>
<keyword evidence="9" id="KW-0812">Transmembrane</keyword>
<dbReference type="PANTHER" id="PTHR32347">
    <property type="entry name" value="EFFLUX SYSTEM COMPONENT YKNX-RELATED"/>
    <property type="match status" value="1"/>
</dbReference>
<proteinExistence type="inferred from homology"/>
<dbReference type="PANTHER" id="PTHR32347:SF29">
    <property type="entry name" value="UPF0194 MEMBRANE PROTEIN YBHG"/>
    <property type="match status" value="1"/>
</dbReference>
<evidence type="ECO:0000256" key="2">
    <source>
        <dbReference type="ARBA" id="ARBA00009477"/>
    </source>
</evidence>
<evidence type="ECO:0000256" key="5">
    <source>
        <dbReference type="ARBA" id="ARBA00022764"/>
    </source>
</evidence>
<dbReference type="GO" id="GO:0030313">
    <property type="term" value="C:cell envelope"/>
    <property type="evidence" value="ECO:0007669"/>
    <property type="project" value="UniProtKB-SubCell"/>
</dbReference>
<dbReference type="Gene3D" id="2.40.50.100">
    <property type="match status" value="1"/>
</dbReference>
<feature type="coiled-coil region" evidence="7">
    <location>
        <begin position="107"/>
        <end position="134"/>
    </location>
</feature>
<dbReference type="InterPro" id="IPR058627">
    <property type="entry name" value="MdtA-like_C"/>
</dbReference>
<dbReference type="InterPro" id="IPR058792">
    <property type="entry name" value="Beta-barrel_RND_2"/>
</dbReference>
<keyword evidence="5" id="KW-0574">Periplasm</keyword>
<dbReference type="GO" id="GO:0016020">
    <property type="term" value="C:membrane"/>
    <property type="evidence" value="ECO:0007669"/>
    <property type="project" value="InterPro"/>
</dbReference>
<evidence type="ECO:0000259" key="10">
    <source>
        <dbReference type="Pfam" id="PF25954"/>
    </source>
</evidence>
<dbReference type="Pfam" id="PF25954">
    <property type="entry name" value="Beta-barrel_RND_2"/>
    <property type="match status" value="1"/>
</dbReference>
<accession>A0A1C4VLZ9</accession>